<dbReference type="EC" id="1.3.99.-" evidence="14 15"/>
<dbReference type="EMBL" id="BSOZ01000001">
    <property type="protein sequence ID" value="GLS03002.1"/>
    <property type="molecule type" value="Genomic_DNA"/>
</dbReference>
<dbReference type="HAMAP" id="MF_02239">
    <property type="entry name" value="HemJ"/>
    <property type="match status" value="1"/>
</dbReference>
<reference evidence="17" key="1">
    <citation type="journal article" date="2019" name="Int. J. Syst. Evol. Microbiol.">
        <title>The Global Catalogue of Microorganisms (GCM) 10K type strain sequencing project: providing services to taxonomists for standard genome sequencing and annotation.</title>
        <authorList>
            <consortium name="The Broad Institute Genomics Platform"/>
            <consortium name="The Broad Institute Genome Sequencing Center for Infectious Disease"/>
            <person name="Wu L."/>
            <person name="Ma J."/>
        </authorList>
    </citation>
    <scope>NUCLEOTIDE SEQUENCE [LARGE SCALE GENOMIC DNA]</scope>
    <source>
        <strain evidence="17">NBRC 104970</strain>
    </source>
</reference>
<keyword evidence="6 14" id="KW-0349">Heme</keyword>
<comment type="subunit">
    <text evidence="14">Homodimer.</text>
</comment>
<comment type="cofactor">
    <cofactor evidence="14 15">
        <name>heme b</name>
        <dbReference type="ChEBI" id="CHEBI:60344"/>
    </cofactor>
    <text evidence="14 15">Binds 1 heme b (iron(II)-protoporphyrin IX) group per subunit.</text>
</comment>
<evidence type="ECO:0000256" key="3">
    <source>
        <dbReference type="ARBA" id="ARBA00006501"/>
    </source>
</evidence>
<evidence type="ECO:0000256" key="8">
    <source>
        <dbReference type="ARBA" id="ARBA00022723"/>
    </source>
</evidence>
<keyword evidence="5 14" id="KW-1003">Cell membrane</keyword>
<dbReference type="PIRSF" id="PIRSF004638">
    <property type="entry name" value="UCP004638"/>
    <property type="match status" value="1"/>
</dbReference>
<dbReference type="PANTHER" id="PTHR40255:SF1">
    <property type="entry name" value="PROTOPORPHYRINOGEN IX OXIDASE"/>
    <property type="match status" value="1"/>
</dbReference>
<dbReference type="PANTHER" id="PTHR40255">
    <property type="entry name" value="UPF0093 MEMBRANE PROTEIN SLR1790"/>
    <property type="match status" value="1"/>
</dbReference>
<feature type="transmembrane region" description="Helical" evidence="14">
    <location>
        <begin position="6"/>
        <end position="27"/>
    </location>
</feature>
<organism evidence="16 17">
    <name type="scientific">Chitiniphilus shinanonensis</name>
    <dbReference type="NCBI Taxonomy" id="553088"/>
    <lineage>
        <taxon>Bacteria</taxon>
        <taxon>Pseudomonadati</taxon>
        <taxon>Pseudomonadota</taxon>
        <taxon>Betaproteobacteria</taxon>
        <taxon>Neisseriales</taxon>
        <taxon>Chitinibacteraceae</taxon>
        <taxon>Chitiniphilus</taxon>
    </lineage>
</organism>
<gene>
    <name evidence="16" type="ORF">GCM10007860_01450</name>
</gene>
<evidence type="ECO:0000256" key="5">
    <source>
        <dbReference type="ARBA" id="ARBA00022475"/>
    </source>
</evidence>
<keyword evidence="11 14" id="KW-0408">Iron</keyword>
<feature type="transmembrane region" description="Helical" evidence="14">
    <location>
        <begin position="48"/>
        <end position="67"/>
    </location>
</feature>
<name>A0ABQ6BNZ9_9NEIS</name>
<comment type="function">
    <text evidence="14 15">Catalyzes the oxidation of protoporphyrinogen IX to protoporphyrin IX.</text>
</comment>
<protein>
    <recommendedName>
        <fullName evidence="4 14">Protoporphyrinogen IX oxidase</fullName>
        <shortName evidence="14">PPO</shortName>
        <ecNumber evidence="14 15">1.3.99.-</ecNumber>
    </recommendedName>
</protein>
<keyword evidence="17" id="KW-1185">Reference proteome</keyword>
<evidence type="ECO:0000256" key="13">
    <source>
        <dbReference type="ARBA" id="ARBA00048390"/>
    </source>
</evidence>
<evidence type="ECO:0000256" key="12">
    <source>
        <dbReference type="ARBA" id="ARBA00023136"/>
    </source>
</evidence>
<proteinExistence type="inferred from homology"/>
<evidence type="ECO:0000256" key="10">
    <source>
        <dbReference type="ARBA" id="ARBA00023002"/>
    </source>
</evidence>
<comment type="pathway">
    <text evidence="2 14 15">Porphyrin-containing compound metabolism; protoporphyrin-IX biosynthesis; protoporphyrin-IX from protoporphyrinogen-IX: step 1/1.</text>
</comment>
<evidence type="ECO:0000256" key="15">
    <source>
        <dbReference type="PIRNR" id="PIRNR004638"/>
    </source>
</evidence>
<evidence type="ECO:0000256" key="7">
    <source>
        <dbReference type="ARBA" id="ARBA00022692"/>
    </source>
</evidence>
<evidence type="ECO:0000256" key="11">
    <source>
        <dbReference type="ARBA" id="ARBA00023004"/>
    </source>
</evidence>
<comment type="similarity">
    <text evidence="3 14 15">Belongs to the HemJ family.</text>
</comment>
<sequence length="140" mass="16698">MLWAKSFHLIFVICWFAGLFYLPRLYVNHAQAEDAVTASRLLQMERKLLRFMTVLGVLALGFGVLTWSFYDFYAGRGWYWMHAKLTLVAALVVYHGWCWKLYRDFARGERRHGHVWYRWFNEFPVLILFAVVILAIVKPF</sequence>
<comment type="subcellular location">
    <subcellularLocation>
        <location evidence="1 14">Cell membrane</location>
        <topology evidence="1 14">Multi-pass membrane protein</topology>
    </subcellularLocation>
</comment>
<evidence type="ECO:0000256" key="4">
    <source>
        <dbReference type="ARBA" id="ARBA00017504"/>
    </source>
</evidence>
<feature type="transmembrane region" description="Helical" evidence="14">
    <location>
        <begin position="119"/>
        <end position="137"/>
    </location>
</feature>
<evidence type="ECO:0000256" key="1">
    <source>
        <dbReference type="ARBA" id="ARBA00004651"/>
    </source>
</evidence>
<dbReference type="Pfam" id="PF03653">
    <property type="entry name" value="UPF0093"/>
    <property type="match status" value="1"/>
</dbReference>
<evidence type="ECO:0000256" key="6">
    <source>
        <dbReference type="ARBA" id="ARBA00022617"/>
    </source>
</evidence>
<feature type="binding site" description="axial binding residue" evidence="14">
    <location>
        <position position="8"/>
    </location>
    <ligand>
        <name>heme</name>
        <dbReference type="ChEBI" id="CHEBI:30413"/>
    </ligand>
    <ligandPart>
        <name>Fe</name>
        <dbReference type="ChEBI" id="CHEBI:18248"/>
    </ligandPart>
</feature>
<dbReference type="RefSeq" id="WP_018746265.1">
    <property type="nucleotide sequence ID" value="NZ_BSOZ01000001.1"/>
</dbReference>
<dbReference type="Proteomes" id="UP001156836">
    <property type="component" value="Unassembled WGS sequence"/>
</dbReference>
<comment type="catalytic activity">
    <reaction evidence="13 14 15">
        <text>protoporphyrinogen IX + 3 A = protoporphyrin IX + 3 AH2</text>
        <dbReference type="Rhea" id="RHEA:62000"/>
        <dbReference type="ChEBI" id="CHEBI:13193"/>
        <dbReference type="ChEBI" id="CHEBI:17499"/>
        <dbReference type="ChEBI" id="CHEBI:57306"/>
        <dbReference type="ChEBI" id="CHEBI:57307"/>
    </reaction>
</comment>
<comment type="caution">
    <text evidence="16">The sequence shown here is derived from an EMBL/GenBank/DDBJ whole genome shotgun (WGS) entry which is preliminary data.</text>
</comment>
<dbReference type="InterPro" id="IPR005265">
    <property type="entry name" value="HemJ-like"/>
</dbReference>
<evidence type="ECO:0000256" key="2">
    <source>
        <dbReference type="ARBA" id="ARBA00005073"/>
    </source>
</evidence>
<keyword evidence="8 14" id="KW-0479">Metal-binding</keyword>
<keyword evidence="7 14" id="KW-0812">Transmembrane</keyword>
<evidence type="ECO:0000313" key="17">
    <source>
        <dbReference type="Proteomes" id="UP001156836"/>
    </source>
</evidence>
<evidence type="ECO:0000256" key="14">
    <source>
        <dbReference type="HAMAP-Rule" id="MF_02239"/>
    </source>
</evidence>
<evidence type="ECO:0000256" key="9">
    <source>
        <dbReference type="ARBA" id="ARBA00022989"/>
    </source>
</evidence>
<keyword evidence="12 14" id="KW-0472">Membrane</keyword>
<keyword evidence="9 14" id="KW-1133">Transmembrane helix</keyword>
<feature type="transmembrane region" description="Helical" evidence="14">
    <location>
        <begin position="79"/>
        <end position="98"/>
    </location>
</feature>
<keyword evidence="10 14" id="KW-0560">Oxidoreductase</keyword>
<accession>A0ABQ6BNZ9</accession>
<evidence type="ECO:0000313" key="16">
    <source>
        <dbReference type="EMBL" id="GLS03002.1"/>
    </source>
</evidence>
<feature type="binding site" description="axial binding residue" evidence="14">
    <location>
        <position position="84"/>
    </location>
    <ligand>
        <name>heme</name>
        <dbReference type="ChEBI" id="CHEBI:30413"/>
    </ligand>
    <ligandPart>
        <name>Fe</name>
        <dbReference type="ChEBI" id="CHEBI:18248"/>
    </ligandPart>
</feature>